<sequence length="490" mass="50344">MMNAVGRVSSGSLLTALIFAITSFQFALSMTIPALPAVIDGLGGDAGAIGLAQALFAMAGALATVFLPLSDRFGRRNYLVGALVMGALGALLCALAVEPGLFAVGRFLQGVGVVAIPLSNILTHQYLPPARFGRALGLLSMVNLGVSGADALLAGWLADTYGHRVVFWIMLIGQVVAVVTVARLLPADMPDPARRPDWTGMIILAFGIVSLLTGISNVGTWGWDSPWTLGTLVGGLALLAVFVAIEKRVTRPLIQVSHLRSRRTWPLLLVPIFAMGGLFGLTIFVLPLYGQDSTVGLGLSALEFAALVSVPSSVLNCIFAPIAGGIALRVGWRRLLLVGLVGMTVCMAVLAVFLPVLWVVIICSAGASALFFGLSGTAANGLAVLLSPKESSSFLPAMMSCAFSIGAALGISLAVSVLSGLGGGTQPAFTGTVGVLAGMSVLALLAGTLVPDPGSRETDPGSRETGPGSRETDLGIEQSEPLGKDAPHHS</sequence>
<proteinExistence type="predicted"/>
<feature type="transmembrane region" description="Helical" evidence="7">
    <location>
        <begin position="304"/>
        <end position="328"/>
    </location>
</feature>
<dbReference type="PANTHER" id="PTHR42718:SF9">
    <property type="entry name" value="MAJOR FACILITATOR SUPERFAMILY MULTIDRUG TRANSPORTER MFSC"/>
    <property type="match status" value="1"/>
</dbReference>
<feature type="transmembrane region" description="Helical" evidence="7">
    <location>
        <begin position="78"/>
        <end position="97"/>
    </location>
</feature>
<evidence type="ECO:0000256" key="3">
    <source>
        <dbReference type="ARBA" id="ARBA00022692"/>
    </source>
</evidence>
<protein>
    <submittedName>
        <fullName evidence="9">MFS transporter</fullName>
    </submittedName>
</protein>
<dbReference type="Pfam" id="PF07690">
    <property type="entry name" value="MFS_1"/>
    <property type="match status" value="1"/>
</dbReference>
<keyword evidence="2" id="KW-0813">Transport</keyword>
<dbReference type="GO" id="GO:0022857">
    <property type="term" value="F:transmembrane transporter activity"/>
    <property type="evidence" value="ECO:0007669"/>
    <property type="project" value="InterPro"/>
</dbReference>
<reference evidence="9" key="1">
    <citation type="submission" date="2021-01" db="EMBL/GenBank/DDBJ databases">
        <title>Whole genome shotgun sequence of Sinosporangium siamense NBRC 109515.</title>
        <authorList>
            <person name="Komaki H."/>
            <person name="Tamura T."/>
        </authorList>
    </citation>
    <scope>NUCLEOTIDE SEQUENCE</scope>
    <source>
        <strain evidence="9">NBRC 109515</strain>
    </source>
</reference>
<feature type="transmembrane region" description="Helical" evidence="7">
    <location>
        <begin position="265"/>
        <end position="289"/>
    </location>
</feature>
<dbReference type="AlphaFoldDB" id="A0A919RD80"/>
<feature type="transmembrane region" description="Helical" evidence="7">
    <location>
        <begin position="428"/>
        <end position="450"/>
    </location>
</feature>
<keyword evidence="5 7" id="KW-0472">Membrane</keyword>
<dbReference type="InterPro" id="IPR020846">
    <property type="entry name" value="MFS_dom"/>
</dbReference>
<feature type="transmembrane region" description="Helical" evidence="7">
    <location>
        <begin position="165"/>
        <end position="186"/>
    </location>
</feature>
<feature type="region of interest" description="Disordered" evidence="6">
    <location>
        <begin position="451"/>
        <end position="490"/>
    </location>
</feature>
<dbReference type="InterPro" id="IPR036259">
    <property type="entry name" value="MFS_trans_sf"/>
</dbReference>
<evidence type="ECO:0000256" key="7">
    <source>
        <dbReference type="SAM" id="Phobius"/>
    </source>
</evidence>
<evidence type="ECO:0000256" key="6">
    <source>
        <dbReference type="SAM" id="MobiDB-lite"/>
    </source>
</evidence>
<keyword evidence="3 7" id="KW-0812">Transmembrane</keyword>
<dbReference type="EMBL" id="BOOW01000006">
    <property type="protein sequence ID" value="GII90605.1"/>
    <property type="molecule type" value="Genomic_DNA"/>
</dbReference>
<comment type="subcellular location">
    <subcellularLocation>
        <location evidence="1">Cell membrane</location>
        <topology evidence="1">Multi-pass membrane protein</topology>
    </subcellularLocation>
</comment>
<dbReference type="Gene3D" id="1.20.1250.20">
    <property type="entry name" value="MFS general substrate transporter like domains"/>
    <property type="match status" value="2"/>
</dbReference>
<evidence type="ECO:0000256" key="2">
    <source>
        <dbReference type="ARBA" id="ARBA00022448"/>
    </source>
</evidence>
<dbReference type="SUPFAM" id="SSF103473">
    <property type="entry name" value="MFS general substrate transporter"/>
    <property type="match status" value="1"/>
</dbReference>
<feature type="transmembrane region" description="Helical" evidence="7">
    <location>
        <begin position="103"/>
        <end position="123"/>
    </location>
</feature>
<feature type="domain" description="Major facilitator superfamily (MFS) profile" evidence="8">
    <location>
        <begin position="13"/>
        <end position="455"/>
    </location>
</feature>
<feature type="transmembrane region" description="Helical" evidence="7">
    <location>
        <begin position="227"/>
        <end position="245"/>
    </location>
</feature>
<comment type="caution">
    <text evidence="9">The sequence shown here is derived from an EMBL/GenBank/DDBJ whole genome shotgun (WGS) entry which is preliminary data.</text>
</comment>
<evidence type="ECO:0000259" key="8">
    <source>
        <dbReference type="PROSITE" id="PS50850"/>
    </source>
</evidence>
<dbReference type="RefSeq" id="WP_380659614.1">
    <property type="nucleotide sequence ID" value="NZ_JBHLZQ010000022.1"/>
</dbReference>
<dbReference type="Proteomes" id="UP000606172">
    <property type="component" value="Unassembled WGS sequence"/>
</dbReference>
<dbReference type="PANTHER" id="PTHR42718">
    <property type="entry name" value="MAJOR FACILITATOR SUPERFAMILY MULTIDRUG TRANSPORTER MFSC"/>
    <property type="match status" value="1"/>
</dbReference>
<dbReference type="PROSITE" id="PS50850">
    <property type="entry name" value="MFS"/>
    <property type="match status" value="1"/>
</dbReference>
<name>A0A919RD80_9ACTN</name>
<feature type="transmembrane region" description="Helical" evidence="7">
    <location>
        <begin position="398"/>
        <end position="422"/>
    </location>
</feature>
<evidence type="ECO:0000256" key="5">
    <source>
        <dbReference type="ARBA" id="ARBA00023136"/>
    </source>
</evidence>
<accession>A0A919RD80</accession>
<gene>
    <name evidence="9" type="ORF">Ssi02_08360</name>
</gene>
<keyword evidence="10" id="KW-1185">Reference proteome</keyword>
<organism evidence="9 10">
    <name type="scientific">Sinosporangium siamense</name>
    <dbReference type="NCBI Taxonomy" id="1367973"/>
    <lineage>
        <taxon>Bacteria</taxon>
        <taxon>Bacillati</taxon>
        <taxon>Actinomycetota</taxon>
        <taxon>Actinomycetes</taxon>
        <taxon>Streptosporangiales</taxon>
        <taxon>Streptosporangiaceae</taxon>
        <taxon>Sinosporangium</taxon>
    </lineage>
</organism>
<feature type="transmembrane region" description="Helical" evidence="7">
    <location>
        <begin position="367"/>
        <end position="386"/>
    </location>
</feature>
<feature type="transmembrane region" description="Helical" evidence="7">
    <location>
        <begin position="198"/>
        <end position="215"/>
    </location>
</feature>
<evidence type="ECO:0000313" key="10">
    <source>
        <dbReference type="Proteomes" id="UP000606172"/>
    </source>
</evidence>
<feature type="transmembrane region" description="Helical" evidence="7">
    <location>
        <begin position="335"/>
        <end position="361"/>
    </location>
</feature>
<feature type="transmembrane region" description="Helical" evidence="7">
    <location>
        <begin position="46"/>
        <end position="66"/>
    </location>
</feature>
<evidence type="ECO:0000256" key="4">
    <source>
        <dbReference type="ARBA" id="ARBA00022989"/>
    </source>
</evidence>
<evidence type="ECO:0000313" key="9">
    <source>
        <dbReference type="EMBL" id="GII90605.1"/>
    </source>
</evidence>
<dbReference type="GO" id="GO:0005886">
    <property type="term" value="C:plasma membrane"/>
    <property type="evidence" value="ECO:0007669"/>
    <property type="project" value="UniProtKB-SubCell"/>
</dbReference>
<evidence type="ECO:0000256" key="1">
    <source>
        <dbReference type="ARBA" id="ARBA00004651"/>
    </source>
</evidence>
<feature type="transmembrane region" description="Helical" evidence="7">
    <location>
        <begin position="135"/>
        <end position="159"/>
    </location>
</feature>
<keyword evidence="4 7" id="KW-1133">Transmembrane helix</keyword>
<dbReference type="InterPro" id="IPR011701">
    <property type="entry name" value="MFS"/>
</dbReference>